<comment type="caution">
    <text evidence="3">The sequence shown here is derived from an EMBL/GenBank/DDBJ whole genome shotgun (WGS) entry which is preliminary data.</text>
</comment>
<reference evidence="4" key="1">
    <citation type="journal article" date="2019" name="Int. J. Syst. Evol. Microbiol.">
        <title>The Global Catalogue of Microorganisms (GCM) 10K type strain sequencing project: providing services to taxonomists for standard genome sequencing and annotation.</title>
        <authorList>
            <consortium name="The Broad Institute Genomics Platform"/>
            <consortium name="The Broad Institute Genome Sequencing Center for Infectious Disease"/>
            <person name="Wu L."/>
            <person name="Ma J."/>
        </authorList>
    </citation>
    <scope>NUCLEOTIDE SEQUENCE [LARGE SCALE GENOMIC DNA]</scope>
    <source>
        <strain evidence="4">KCTC 42423</strain>
    </source>
</reference>
<dbReference type="Gene3D" id="2.10.10.20">
    <property type="entry name" value="Carbohydrate-binding module superfamily 5/12"/>
    <property type="match status" value="2"/>
</dbReference>
<dbReference type="SUPFAM" id="SSF55486">
    <property type="entry name" value="Metalloproteases ('zincins'), catalytic domain"/>
    <property type="match status" value="1"/>
</dbReference>
<accession>A0ABW5NDS5</accession>
<dbReference type="RefSeq" id="WP_378255226.1">
    <property type="nucleotide sequence ID" value="NZ_JBHSJV010000001.1"/>
</dbReference>
<dbReference type="Pfam" id="PF13688">
    <property type="entry name" value="Reprolysin_5"/>
    <property type="match status" value="1"/>
</dbReference>
<feature type="domain" description="Peptidase M12B" evidence="2">
    <location>
        <begin position="216"/>
        <end position="401"/>
    </location>
</feature>
<sequence>MKRFVMIAIAFFTVMSFSQTQLQKPSELVAQQKSSGAKFNHVELFSLSDQQKSNVELPKELTEYSLFTVDESKMKSMRGDFPETMNISVPGQKSAMSLDLVKVDIFTDDYQAIEMPSGRVLPRNKDVAHYRGIVKGNSNSLVAISFYGQKVGGFISVGGEHGNIVLGEVKNSKNHIIYKDKQMGHLYELGCQVEDDAKGYTAEDLKEPSNSKAAAKCVKIFFDIGRNVVNDKGGAQQATNFMQSLFNQVIALYANDNIALKLSGTKAWTTNTPFNADGQNMSRNLDNYLAYLNQNGINGDLGHYVSYGLGGGIAGGFGTFCNSRRRGAISGIKGSFSNVPTYSFDVFLLSHEIGHNVGSRHTHACVWNGNNTAIDGCAGRVEGNCRLPGLPSGGGTIMSYCPQTSVGVNFNKGFGTQPKNVIHNAIARASCLQSCDGGGCNTGDPVSVTFRNSSDCTLEYYENNVRKGSANAGGTYRANTTVGSNWQAKKSSGETKDNFSITCNQTEYTSSGSCGGGPGGNCDGVRPYTPGTVYSIGDRVTYNGSLYELTASGWRNLGPCTSTNDPCDGVRPYSPGTVYSIGDKVTYRGSLYELTASGWRRIGTCGGSRNAFSTEFTSFDDLDIAKEFSIKAYPNPVDDLLTLEISNLGVKSSHIRIKDINGRTLEVMSLDTPPDGLVVKTIDVSKLSAGIYFVQVTNTKQTLTKKVFVK</sequence>
<evidence type="ECO:0000313" key="4">
    <source>
        <dbReference type="Proteomes" id="UP001597459"/>
    </source>
</evidence>
<dbReference type="InterPro" id="IPR001590">
    <property type="entry name" value="Peptidase_M12B"/>
</dbReference>
<dbReference type="NCBIfam" id="TIGR04183">
    <property type="entry name" value="Por_Secre_tail"/>
    <property type="match status" value="1"/>
</dbReference>
<organism evidence="3 4">
    <name type="scientific">Aquimarina hainanensis</name>
    <dbReference type="NCBI Taxonomy" id="1578017"/>
    <lineage>
        <taxon>Bacteria</taxon>
        <taxon>Pseudomonadati</taxon>
        <taxon>Bacteroidota</taxon>
        <taxon>Flavobacteriia</taxon>
        <taxon>Flavobacteriales</taxon>
        <taxon>Flavobacteriaceae</taxon>
        <taxon>Aquimarina</taxon>
    </lineage>
</organism>
<keyword evidence="1" id="KW-0732">Signal</keyword>
<evidence type="ECO:0000313" key="3">
    <source>
        <dbReference type="EMBL" id="MFD2593039.1"/>
    </source>
</evidence>
<dbReference type="InterPro" id="IPR026444">
    <property type="entry name" value="Secre_tail"/>
</dbReference>
<gene>
    <name evidence="3" type="ORF">ACFSTE_19535</name>
</gene>
<dbReference type="InterPro" id="IPR024079">
    <property type="entry name" value="MetalloPept_cat_dom_sf"/>
</dbReference>
<dbReference type="Pfam" id="PF18962">
    <property type="entry name" value="Por_Secre_tail"/>
    <property type="match status" value="1"/>
</dbReference>
<name>A0ABW5NDS5_9FLAO</name>
<evidence type="ECO:0000259" key="2">
    <source>
        <dbReference type="PROSITE" id="PS50215"/>
    </source>
</evidence>
<dbReference type="Gene3D" id="3.40.390.10">
    <property type="entry name" value="Collagenase (Catalytic Domain)"/>
    <property type="match status" value="1"/>
</dbReference>
<dbReference type="Proteomes" id="UP001597459">
    <property type="component" value="Unassembled WGS sequence"/>
</dbReference>
<protein>
    <submittedName>
        <fullName evidence="3">M12 family metallo-peptidase</fullName>
    </submittedName>
</protein>
<evidence type="ECO:0000256" key="1">
    <source>
        <dbReference type="ARBA" id="ARBA00022729"/>
    </source>
</evidence>
<dbReference type="PROSITE" id="PS50215">
    <property type="entry name" value="ADAM_MEPRO"/>
    <property type="match status" value="1"/>
</dbReference>
<keyword evidence="4" id="KW-1185">Reference proteome</keyword>
<dbReference type="EMBL" id="JBHULX010000039">
    <property type="protein sequence ID" value="MFD2593039.1"/>
    <property type="molecule type" value="Genomic_DNA"/>
</dbReference>
<proteinExistence type="predicted"/>